<dbReference type="OrthoDB" id="6779752at2759"/>
<accession>A0A9P0CV65</accession>
<organism evidence="2 3">
    <name type="scientific">Psylliodes chrysocephalus</name>
    <dbReference type="NCBI Taxonomy" id="3402493"/>
    <lineage>
        <taxon>Eukaryota</taxon>
        <taxon>Metazoa</taxon>
        <taxon>Ecdysozoa</taxon>
        <taxon>Arthropoda</taxon>
        <taxon>Hexapoda</taxon>
        <taxon>Insecta</taxon>
        <taxon>Pterygota</taxon>
        <taxon>Neoptera</taxon>
        <taxon>Endopterygota</taxon>
        <taxon>Coleoptera</taxon>
        <taxon>Polyphaga</taxon>
        <taxon>Cucujiformia</taxon>
        <taxon>Chrysomeloidea</taxon>
        <taxon>Chrysomelidae</taxon>
        <taxon>Galerucinae</taxon>
        <taxon>Alticini</taxon>
        <taxon>Psylliodes</taxon>
    </lineage>
</organism>
<dbReference type="Proteomes" id="UP001153636">
    <property type="component" value="Chromosome 2"/>
</dbReference>
<gene>
    <name evidence="2" type="ORF">PSYICH_LOCUS7357</name>
</gene>
<evidence type="ECO:0000313" key="3">
    <source>
        <dbReference type="Proteomes" id="UP001153636"/>
    </source>
</evidence>
<protein>
    <submittedName>
        <fullName evidence="2">Uncharacterized protein</fullName>
    </submittedName>
</protein>
<dbReference type="EMBL" id="OV651814">
    <property type="protein sequence ID" value="CAH1107123.1"/>
    <property type="molecule type" value="Genomic_DNA"/>
</dbReference>
<sequence>MNKNIATFQRESIKKWFEDHRFEAVEKATYNTDTQTEEVKPETREMGTQTETWHQRAQSLETITAMETYEDFKKVENLAWADELYTNSAVWNQRIRRCIQRLYKDKYPELADLNGQFEIIEQRTYIRTKTPVEETIKKIIKIVHNGTPEKIWEALRLLKSETSDDERVAIHHIVDYPTDKLKKMVEGIFHGSRTIVDIYTIAGYHAALEKTDKRERPTFGMIVSGGRSYKDILGKVKNAVGDKAAGGAIRSLKSTRDGSLLIVMDKDQKSLNEIKKAFKDSPEGLKARQVGEEGLFETLHVRGMEAECTKQELQQALTEKLGKWDEDTHKLSDLRPMVSNQMAATVTIPTK</sequence>
<reference evidence="2" key="1">
    <citation type="submission" date="2022-01" db="EMBL/GenBank/DDBJ databases">
        <authorList>
            <person name="King R."/>
        </authorList>
    </citation>
    <scope>NUCLEOTIDE SEQUENCE</scope>
</reference>
<dbReference type="AlphaFoldDB" id="A0A9P0CV65"/>
<evidence type="ECO:0000256" key="1">
    <source>
        <dbReference type="SAM" id="MobiDB-lite"/>
    </source>
</evidence>
<name>A0A9P0CV65_9CUCU</name>
<feature type="region of interest" description="Disordered" evidence="1">
    <location>
        <begin position="32"/>
        <end position="51"/>
    </location>
</feature>
<evidence type="ECO:0000313" key="2">
    <source>
        <dbReference type="EMBL" id="CAH1107123.1"/>
    </source>
</evidence>
<keyword evidence="3" id="KW-1185">Reference proteome</keyword>
<proteinExistence type="predicted"/>